<dbReference type="Pfam" id="PF00571">
    <property type="entry name" value="CBS"/>
    <property type="match status" value="2"/>
</dbReference>
<dbReference type="Gene3D" id="3.10.580.10">
    <property type="entry name" value="CBS-domain"/>
    <property type="match status" value="1"/>
</dbReference>
<evidence type="ECO:0000256" key="3">
    <source>
        <dbReference type="ARBA" id="ARBA00023122"/>
    </source>
</evidence>
<comment type="caution">
    <text evidence="8">The sequence shown here is derived from an EMBL/GenBank/DDBJ whole genome shotgun (WGS) entry which is preliminary data.</text>
</comment>
<evidence type="ECO:0000256" key="1">
    <source>
        <dbReference type="ARBA" id="ARBA00008165"/>
    </source>
</evidence>
<comment type="similarity">
    <text evidence="1 4">Belongs to the SIS family. GutQ/KpsF subfamily.</text>
</comment>
<sequence length="339" mass="34979">MNKVPNAVASAETAKATAAAMSERDDLAAAQRVLHQEADALRRLADSLDGELLRALDILAAVTGRVIVTGMGKSGHIARKIAATLASTGTPAQFVHPAEASHGDLGMVTSKDAVLALSNSGETAELSDILGFARRWNIPVIGITMKPESALGSAADVTLALPKSAEAGAMGLVPTTSTTMMLALGDALAIGLFERKGFSAEDFHALHPGGKLGQILVRVGNLMHVGEEVPLIGTDGVMSQALLIMTAKTFGCVGVTSDSGELVGIVTDGDLRRHMGPDLLRARAGDVMTKGPLTIRANALAAEAVRVMNERSITSLFVVDGTTPVGIVRLHDCLKAGVA</sequence>
<dbReference type="CDD" id="cd05014">
    <property type="entry name" value="SIS_Kpsf"/>
    <property type="match status" value="1"/>
</dbReference>
<dbReference type="SUPFAM" id="SSF53697">
    <property type="entry name" value="SIS domain"/>
    <property type="match status" value="1"/>
</dbReference>
<dbReference type="InterPro" id="IPR004800">
    <property type="entry name" value="KdsD/KpsF-type"/>
</dbReference>
<dbReference type="CDD" id="cd04604">
    <property type="entry name" value="CBS_pair_SIS_assoc"/>
    <property type="match status" value="1"/>
</dbReference>
<dbReference type="NCBIfam" id="TIGR00393">
    <property type="entry name" value="kpsF"/>
    <property type="match status" value="1"/>
</dbReference>
<dbReference type="InterPro" id="IPR001347">
    <property type="entry name" value="SIS_dom"/>
</dbReference>
<dbReference type="Proteomes" id="UP001230156">
    <property type="component" value="Unassembled WGS sequence"/>
</dbReference>
<evidence type="ECO:0000256" key="2">
    <source>
        <dbReference type="ARBA" id="ARBA00022737"/>
    </source>
</evidence>
<proteinExistence type="inferred from homology"/>
<reference evidence="9" key="1">
    <citation type="submission" date="2023-08" db="EMBL/GenBank/DDBJ databases">
        <title>Rhodospirillaceae gen. nov., a novel taxon isolated from the Yangtze River Yuezi River estuary sludge.</title>
        <authorList>
            <person name="Ruan L."/>
        </authorList>
    </citation>
    <scope>NUCLEOTIDE SEQUENCE [LARGE SCALE GENOMIC DNA]</scope>
    <source>
        <strain evidence="9">R-7</strain>
    </source>
</reference>
<feature type="domain" description="CBS" evidence="6">
    <location>
        <begin position="288"/>
        <end position="339"/>
    </location>
</feature>
<protein>
    <submittedName>
        <fullName evidence="8">KpsF/GutQ family sugar-phosphate isomerase</fullName>
    </submittedName>
</protein>
<evidence type="ECO:0000259" key="7">
    <source>
        <dbReference type="PROSITE" id="PS51464"/>
    </source>
</evidence>
<dbReference type="RefSeq" id="WP_379956192.1">
    <property type="nucleotide sequence ID" value="NZ_JAUYVI010000004.1"/>
</dbReference>
<organism evidence="8 9">
    <name type="scientific">Dongia sedimenti</name>
    <dbReference type="NCBI Taxonomy" id="3064282"/>
    <lineage>
        <taxon>Bacteria</taxon>
        <taxon>Pseudomonadati</taxon>
        <taxon>Pseudomonadota</taxon>
        <taxon>Alphaproteobacteria</taxon>
        <taxon>Rhodospirillales</taxon>
        <taxon>Dongiaceae</taxon>
        <taxon>Dongia</taxon>
    </lineage>
</organism>
<dbReference type="GO" id="GO:0016853">
    <property type="term" value="F:isomerase activity"/>
    <property type="evidence" value="ECO:0007669"/>
    <property type="project" value="UniProtKB-KW"/>
</dbReference>
<feature type="domain" description="CBS" evidence="6">
    <location>
        <begin position="223"/>
        <end position="287"/>
    </location>
</feature>
<dbReference type="InterPro" id="IPR035474">
    <property type="entry name" value="SIS_Kpsf"/>
</dbReference>
<accession>A0ABU0YPK1</accession>
<keyword evidence="3 5" id="KW-0129">CBS domain</keyword>
<dbReference type="PIRSF" id="PIRSF004692">
    <property type="entry name" value="KdsD_KpsF"/>
    <property type="match status" value="1"/>
</dbReference>
<feature type="domain" description="SIS" evidence="7">
    <location>
        <begin position="55"/>
        <end position="198"/>
    </location>
</feature>
<dbReference type="PANTHER" id="PTHR42745">
    <property type="match status" value="1"/>
</dbReference>
<evidence type="ECO:0000259" key="6">
    <source>
        <dbReference type="PROSITE" id="PS51371"/>
    </source>
</evidence>
<evidence type="ECO:0000313" key="9">
    <source>
        <dbReference type="Proteomes" id="UP001230156"/>
    </source>
</evidence>
<dbReference type="Gene3D" id="3.40.50.10490">
    <property type="entry name" value="Glucose-6-phosphate isomerase like protein, domain 1"/>
    <property type="match status" value="1"/>
</dbReference>
<dbReference type="InterPro" id="IPR046342">
    <property type="entry name" value="CBS_dom_sf"/>
</dbReference>
<name>A0ABU0YPK1_9PROT</name>
<evidence type="ECO:0000256" key="5">
    <source>
        <dbReference type="PROSITE-ProRule" id="PRU00703"/>
    </source>
</evidence>
<dbReference type="InterPro" id="IPR050986">
    <property type="entry name" value="GutQ/KpsF_isomerases"/>
</dbReference>
<keyword evidence="9" id="KW-1185">Reference proteome</keyword>
<gene>
    <name evidence="8" type="ORF">Q8A70_13570</name>
</gene>
<dbReference type="SMART" id="SM00116">
    <property type="entry name" value="CBS"/>
    <property type="match status" value="2"/>
</dbReference>
<keyword evidence="2" id="KW-0677">Repeat</keyword>
<dbReference type="SUPFAM" id="SSF54631">
    <property type="entry name" value="CBS-domain pair"/>
    <property type="match status" value="1"/>
</dbReference>
<evidence type="ECO:0000313" key="8">
    <source>
        <dbReference type="EMBL" id="MDQ7248708.1"/>
    </source>
</evidence>
<dbReference type="InterPro" id="IPR046348">
    <property type="entry name" value="SIS_dom_sf"/>
</dbReference>
<dbReference type="PROSITE" id="PS51371">
    <property type="entry name" value="CBS"/>
    <property type="match status" value="2"/>
</dbReference>
<dbReference type="EMBL" id="JAUYVI010000004">
    <property type="protein sequence ID" value="MDQ7248708.1"/>
    <property type="molecule type" value="Genomic_DNA"/>
</dbReference>
<dbReference type="Pfam" id="PF01380">
    <property type="entry name" value="SIS"/>
    <property type="match status" value="1"/>
</dbReference>
<dbReference type="InterPro" id="IPR000644">
    <property type="entry name" value="CBS_dom"/>
</dbReference>
<evidence type="ECO:0000256" key="4">
    <source>
        <dbReference type="PIRNR" id="PIRNR004692"/>
    </source>
</evidence>
<dbReference type="PANTHER" id="PTHR42745:SF1">
    <property type="entry name" value="ARABINOSE 5-PHOSPHATE ISOMERASE KDSD"/>
    <property type="match status" value="1"/>
</dbReference>
<dbReference type="PROSITE" id="PS51464">
    <property type="entry name" value="SIS"/>
    <property type="match status" value="1"/>
</dbReference>
<keyword evidence="8" id="KW-0413">Isomerase</keyword>